<feature type="region of interest" description="Disordered" evidence="1">
    <location>
        <begin position="1403"/>
        <end position="1434"/>
    </location>
</feature>
<evidence type="ECO:0000313" key="3">
    <source>
        <dbReference type="Proteomes" id="UP000294847"/>
    </source>
</evidence>
<accession>A0A4P7NRS9</accession>
<evidence type="ECO:0000256" key="1">
    <source>
        <dbReference type="SAM" id="MobiDB-lite"/>
    </source>
</evidence>
<feature type="region of interest" description="Disordered" evidence="1">
    <location>
        <begin position="331"/>
        <end position="362"/>
    </location>
</feature>
<protein>
    <submittedName>
        <fullName evidence="2">Uncharacterized protein</fullName>
    </submittedName>
</protein>
<name>A0A4P7NRS9_PYROR</name>
<organism evidence="2 3">
    <name type="scientific">Pyricularia oryzae</name>
    <name type="common">Rice blast fungus</name>
    <name type="synonym">Magnaporthe oryzae</name>
    <dbReference type="NCBI Taxonomy" id="318829"/>
    <lineage>
        <taxon>Eukaryota</taxon>
        <taxon>Fungi</taxon>
        <taxon>Dikarya</taxon>
        <taxon>Ascomycota</taxon>
        <taxon>Pezizomycotina</taxon>
        <taxon>Sordariomycetes</taxon>
        <taxon>Sordariomycetidae</taxon>
        <taxon>Magnaporthales</taxon>
        <taxon>Pyriculariaceae</taxon>
        <taxon>Pyricularia</taxon>
    </lineage>
</organism>
<dbReference type="Proteomes" id="UP000294847">
    <property type="component" value="Chromosome 6"/>
</dbReference>
<proteinExistence type="predicted"/>
<sequence>MKAILRHWDERTLDDDQKATRLNREAKFSPSPIFSQQPFGSSKSSQLLLVLLLDHDATPTEKLPVLKLLDVEHVLGALGPAAAKALEVPALDALNTLQTVAKLAKDVGVEPLVLLVVLGPGAEPLHGQLEVPQVHPDPVAVRLQLRAAAAVHALAVVEPRAAAAAVQARRCVVQAHAAVEPALHLGKGRVAKGAEDVFVHARRLFVVPRRDVLAAIAAAAAAAGLAVVSLRERRVQLGQEHRHAQRARVAGAVHAAAVVDHVLGQAHGGRGVADQVARDDVAPAQGQGDADGPRAALRLARLPQRGQQPRERLVVALRAQHRDEVVEVHQRDVRQRDAHRRQHVQHLPRDGRRGRQQLGRKGLVDLSRDGLRGGDVEVLAAAAVGQGQAQDQDQLREAGVGLVAVVGRDVGPGGGGQVGGVVVPLLGEQLLHAADAADADGAEEVLRGKGAKVAQQVAQQHVDLLPAQLDAPALVARKVGRELVEDALGSVEALVRGQEAVQARGRGDDGAQGAAGGPQQAAELVKVHVLRGQLGEDVGGGEGVVARVQRVLKLGEEHEALAATVGQVEPAARHVGLVLDDHLAVQLLLDLGGLVRLVGLDVARGDGGGCGDEAGREGLVREDVHRGLLELGKDRLGVADHVLVGEGRRRRRRLLVVVEAHHLAHLGQRLLVGPAVGLPDGGDALLEHLDDALDLLRHGRGGGCAGGGDQVGLGLVDGVEDGADLGVVHFLGLHLEQLFIEDNGIYFVALGLLAHLGQVESGLDGDGRGRAKHGLALRLVVDRDLVDDGKVAAHATEAVDIPLEQGLDELGVVELGAQLGLAQEAGKHDLVVADGLGESPLAPELGRHNVEGLKGLGGDVVRVVGVQGLDDPLVVLDKNGPRAGQLGKLPQHVNHPGVPVAVVLDVVVEHLLARGDDQLQLVGPPEQLDQVGGDALAQLVVDASAGPHGPVQAHAHVLLLGAAAAGVVALGQALGQVDAALDQPLRGDDVLDVGGEERGPDAAEDLFEQARGVLQAVLLHVQTHEAARGGKGALLDRVGRAALLQHHLLQHGLGDGGGGGGTVAVAADAAHGLHQLLRGAVDALLQLVVRRRVGGVGAAEVMRAVLHQRQALRNEPHALHHARHVDVHGAGGLGDGPAGLRRPVLLPGGGQDAPGVGGAALQGQEARVAHDAPGLALLPQRGPRGGVLARHALPHVDVRLLGQVGAALGEAALRPHQEELKVVLGVALDRLVVLVHVQRQHHHLPAGLRPPASAQVHVQVALGARVVAVVGRGAGAGAGPELGRAADGPDLGDGVLDLGLLLGHAVVLDQQLERGDDVLRRVSVLGPVALDQDLEDVLAVGHDDVVLGGGGPARGDVDKGAADVHGDLVLAGQQRVGHGRGLVEQRGGLGGEVDLAVDAGQEDDGLQRDGAGGGQGPARNVGHHGVAGQQRRRGPVLPQRGLQQHHGRVPGHDLGHELGGLGVAHVGLEVGEALAQVQRPVADGKVEQRVPAGELVHLVAGQRRQRALARLRHARADVHQQPAGQVAVAVADDALVSVEPAGQGLADHAVPEVHEPVLHVHERVDRLERVHHVRLGLVADALLVDVDGRQRRQLLDRQGSLRSDQPRQHEPRLLRHLGRRERPVHKVAHRALFNLVQRLEQVLGAAVVPYLLARLLGPHKGALGQHGDARNQSLALHLVHRLEHVVVLKKVTHNRRDVVKDQILIDREVLNPLLGLGPKGNELDRAGALGMHHRLESAVQSIFARRALVQTVDDHDQVLAAHGGGAHGPLHGLPEDVVVVLVGSKADRTLIGLDEDVEELDVSCALLKQLVQQRPGHGAAGRLGGDPRVDGDKQSVVSDASNGVLQVVENHRREYRLARSLGSAQEHGLLGALEEAGQVGADVQARQLLAVVSQVRGRVEDAGHDVVLWCDPLADCLELGNCRVY</sequence>
<reference evidence="2 3" key="1">
    <citation type="journal article" date="2019" name="Mol. Biol. Evol.">
        <title>Blast fungal genomes show frequent chromosomal changes, gene gains and losses, and effector gene turnover.</title>
        <authorList>
            <person name="Gomez Luciano L.B."/>
            <person name="Jason Tsai I."/>
            <person name="Chuma I."/>
            <person name="Tosa Y."/>
            <person name="Chen Y.H."/>
            <person name="Li J.Y."/>
            <person name="Li M.Y."/>
            <person name="Jade Lu M.Y."/>
            <person name="Nakayashiki H."/>
            <person name="Li W.H."/>
        </authorList>
    </citation>
    <scope>NUCLEOTIDE SEQUENCE [LARGE SCALE GENOMIC DNA]</scope>
    <source>
        <strain evidence="2">MZ5-1-6</strain>
    </source>
</reference>
<feature type="compositionally biased region" description="Basic residues" evidence="1">
    <location>
        <begin position="337"/>
        <end position="346"/>
    </location>
</feature>
<evidence type="ECO:0000313" key="2">
    <source>
        <dbReference type="EMBL" id="QBZ65135.1"/>
    </source>
</evidence>
<gene>
    <name evidence="2" type="ORF">PoMZ_06840</name>
</gene>
<dbReference type="EMBL" id="CP034209">
    <property type="protein sequence ID" value="QBZ65135.1"/>
    <property type="molecule type" value="Genomic_DNA"/>
</dbReference>